<proteinExistence type="predicted"/>
<accession>A0ABP6ZP48</accession>
<evidence type="ECO:0000313" key="1">
    <source>
        <dbReference type="EMBL" id="GAA3613853.1"/>
    </source>
</evidence>
<evidence type="ECO:0000313" key="2">
    <source>
        <dbReference type="Proteomes" id="UP001501074"/>
    </source>
</evidence>
<keyword evidence="2" id="KW-1185">Reference proteome</keyword>
<evidence type="ECO:0008006" key="3">
    <source>
        <dbReference type="Google" id="ProtNLM"/>
    </source>
</evidence>
<dbReference type="EMBL" id="BAAAZO010000005">
    <property type="protein sequence ID" value="GAA3613853.1"/>
    <property type="molecule type" value="Genomic_DNA"/>
</dbReference>
<reference evidence="2" key="1">
    <citation type="journal article" date="2019" name="Int. J. Syst. Evol. Microbiol.">
        <title>The Global Catalogue of Microorganisms (GCM) 10K type strain sequencing project: providing services to taxonomists for standard genome sequencing and annotation.</title>
        <authorList>
            <consortium name="The Broad Institute Genomics Platform"/>
            <consortium name="The Broad Institute Genome Sequencing Center for Infectious Disease"/>
            <person name="Wu L."/>
            <person name="Ma J."/>
        </authorList>
    </citation>
    <scope>NUCLEOTIDE SEQUENCE [LARGE SCALE GENOMIC DNA]</scope>
    <source>
        <strain evidence="2">JCM 16902</strain>
    </source>
</reference>
<organism evidence="1 2">
    <name type="scientific">Kineosporia mesophila</name>
    <dbReference type="NCBI Taxonomy" id="566012"/>
    <lineage>
        <taxon>Bacteria</taxon>
        <taxon>Bacillati</taxon>
        <taxon>Actinomycetota</taxon>
        <taxon>Actinomycetes</taxon>
        <taxon>Kineosporiales</taxon>
        <taxon>Kineosporiaceae</taxon>
        <taxon>Kineosporia</taxon>
    </lineage>
</organism>
<name>A0ABP6ZP48_9ACTN</name>
<dbReference type="Proteomes" id="UP001501074">
    <property type="component" value="Unassembled WGS sequence"/>
</dbReference>
<gene>
    <name evidence="1" type="ORF">GCM10022223_32570</name>
</gene>
<protein>
    <recommendedName>
        <fullName evidence="3">Transposase</fullName>
    </recommendedName>
</protein>
<sequence length="93" mass="10192">MITSADHHAAPPHVLAGWLQNHWRSENQAHWVRGVDFDEARSRVRTGGGPQTMASLRNTAISLLGLTGTTNIAAGLRHHANDRQRPLNLVLTS</sequence>
<comment type="caution">
    <text evidence="1">The sequence shown here is derived from an EMBL/GenBank/DDBJ whole genome shotgun (WGS) entry which is preliminary data.</text>
</comment>